<evidence type="ECO:0000256" key="1">
    <source>
        <dbReference type="SAM" id="MobiDB-lite"/>
    </source>
</evidence>
<feature type="compositionally biased region" description="Low complexity" evidence="1">
    <location>
        <begin position="107"/>
        <end position="130"/>
    </location>
</feature>
<comment type="caution">
    <text evidence="2">The sequence shown here is derived from an EMBL/GenBank/DDBJ whole genome shotgun (WGS) entry which is preliminary data.</text>
</comment>
<feature type="region of interest" description="Disordered" evidence="1">
    <location>
        <begin position="1"/>
        <end position="22"/>
    </location>
</feature>
<evidence type="ECO:0000313" key="2">
    <source>
        <dbReference type="EMBL" id="KAG5465720.1"/>
    </source>
</evidence>
<name>A0A836GHZ0_LEIEN</name>
<dbReference type="GeneID" id="94167726"/>
<evidence type="ECO:0000313" key="3">
    <source>
        <dbReference type="Proteomes" id="UP000674179"/>
    </source>
</evidence>
<dbReference type="EMBL" id="JAFHKP010000036">
    <property type="protein sequence ID" value="KAG5465720.1"/>
    <property type="molecule type" value="Genomic_DNA"/>
</dbReference>
<feature type="region of interest" description="Disordered" evidence="1">
    <location>
        <begin position="107"/>
        <end position="142"/>
    </location>
</feature>
<dbReference type="KEGG" id="lenr:94167726"/>
<accession>A0A836GHZ0</accession>
<dbReference type="AlphaFoldDB" id="A0A836GHZ0"/>
<reference evidence="2 3" key="1">
    <citation type="submission" date="2021-02" db="EMBL/GenBank/DDBJ databases">
        <title>Leishmania (Mundinia) enrietti genome sequencing and assembly.</title>
        <authorList>
            <person name="Almutairi H."/>
            <person name="Gatherer D."/>
        </authorList>
    </citation>
    <scope>NUCLEOTIDE SEQUENCE [LARGE SCALE GENOMIC DNA]</scope>
    <source>
        <strain evidence="2">CUR178</strain>
    </source>
</reference>
<organism evidence="2 3">
    <name type="scientific">Leishmania enriettii</name>
    <dbReference type="NCBI Taxonomy" id="5663"/>
    <lineage>
        <taxon>Eukaryota</taxon>
        <taxon>Discoba</taxon>
        <taxon>Euglenozoa</taxon>
        <taxon>Kinetoplastea</taxon>
        <taxon>Metakinetoplastina</taxon>
        <taxon>Trypanosomatida</taxon>
        <taxon>Trypanosomatidae</taxon>
        <taxon>Leishmaniinae</taxon>
        <taxon>Leishmania</taxon>
    </lineage>
</organism>
<dbReference type="Proteomes" id="UP000674179">
    <property type="component" value="Chromosome 36"/>
</dbReference>
<keyword evidence="3" id="KW-1185">Reference proteome</keyword>
<protein>
    <submittedName>
        <fullName evidence="2">Uncharacterized protein</fullName>
    </submittedName>
</protein>
<dbReference type="RefSeq" id="XP_067688319.1">
    <property type="nucleotide sequence ID" value="XM_067832216.1"/>
</dbReference>
<gene>
    <name evidence="2" type="ORF">CUR178_00432</name>
</gene>
<sequence length="298" mass="31888">MPHAARGSFAAPMPTPPDTDSAGHVGSMLSAAAAVPSYVPGWAMYSKKYGLYKSSFLCEAKGNNALCLSRATACSLSHWGGVGSACQEDREGDDEVDVYTHTGLTHSSSATTTTTTPTSRTAACTPSSAANESHYGSGASESATVARPIHVNPAARREGWFPSAEELTRFAQGRYGASPARLLLRLWRFLSDDAFVGGYQVADAFGDDLVWCSRDDPSNFNVVRTQLPSMLSLKLAAFAGRPSTDLSATAFRLPELMALFRSSSTSLENMICYQRYPLRAAPTMFSIIFVDARLPTAL</sequence>
<dbReference type="OrthoDB" id="273664at2759"/>
<proteinExistence type="predicted"/>